<feature type="domain" description="Acyl-CoA thioesterase-like N-terminal HotDog" evidence="1">
    <location>
        <begin position="30"/>
        <end position="112"/>
    </location>
</feature>
<dbReference type="KEGG" id="thas:C6Y53_04140"/>
<dbReference type="InterPro" id="IPR029069">
    <property type="entry name" value="HotDog_dom_sf"/>
</dbReference>
<dbReference type="Gene3D" id="2.40.160.210">
    <property type="entry name" value="Acyl-CoA thioesterase, double hotdog domain"/>
    <property type="match status" value="1"/>
</dbReference>
<dbReference type="Proteomes" id="UP000237655">
    <property type="component" value="Chromosome"/>
</dbReference>
<dbReference type="EMBL" id="CP027665">
    <property type="protein sequence ID" value="AVO36967.1"/>
    <property type="molecule type" value="Genomic_DNA"/>
</dbReference>
<evidence type="ECO:0000259" key="1">
    <source>
        <dbReference type="Pfam" id="PF13622"/>
    </source>
</evidence>
<dbReference type="InterPro" id="IPR042171">
    <property type="entry name" value="Acyl-CoA_hotdog"/>
</dbReference>
<sequence>MADGDLQTGSLRAALDGLEPQGDAMLAPAPANWMQGRTAFGGFTAALLLGAVLRGTDDLPPLRSAMINFTGPVSAPPRLTTETLRRGRNVTSIAARARIGDQVAAAGLFSFGAAQDSHIRADAPHRDAPAPDACELMIPPQAARFAPGFHHNFDLRLIEGDRPMTGSQRGYVRGWARHRDPASRSGIESLLCLADILPPAVFPLCRQIGPNSSMNWICNILVDSPETDDGWWQVETDLTAARDGFSSQVMRVWNSAGDLVVDGMQSVVIFV</sequence>
<dbReference type="InterPro" id="IPR049449">
    <property type="entry name" value="TesB_ACOT8-like_N"/>
</dbReference>
<evidence type="ECO:0000313" key="4">
    <source>
        <dbReference type="Proteomes" id="UP000237655"/>
    </source>
</evidence>
<evidence type="ECO:0000259" key="2">
    <source>
        <dbReference type="Pfam" id="PF20789"/>
    </source>
</evidence>
<dbReference type="SUPFAM" id="SSF54637">
    <property type="entry name" value="Thioesterase/thiol ester dehydrase-isomerase"/>
    <property type="match status" value="2"/>
</dbReference>
<proteinExistence type="predicted"/>
<dbReference type="AlphaFoldDB" id="A0A2S0MMB8"/>
<gene>
    <name evidence="3" type="ORF">C6Y53_04140</name>
</gene>
<evidence type="ECO:0000313" key="3">
    <source>
        <dbReference type="EMBL" id="AVO36967.1"/>
    </source>
</evidence>
<organism evidence="3 4">
    <name type="scientific">Pukyongiella litopenaei</name>
    <dbReference type="NCBI Taxonomy" id="2605946"/>
    <lineage>
        <taxon>Bacteria</taxon>
        <taxon>Pseudomonadati</taxon>
        <taxon>Pseudomonadota</taxon>
        <taxon>Alphaproteobacteria</taxon>
        <taxon>Rhodobacterales</taxon>
        <taxon>Paracoccaceae</taxon>
        <taxon>Pukyongiella</taxon>
    </lineage>
</organism>
<keyword evidence="4" id="KW-1185">Reference proteome</keyword>
<dbReference type="InterPro" id="IPR049450">
    <property type="entry name" value="ACOT8-like_C"/>
</dbReference>
<accession>A0A2S0MMB8</accession>
<dbReference type="Pfam" id="PF13622">
    <property type="entry name" value="4HBT_3"/>
    <property type="match status" value="1"/>
</dbReference>
<protein>
    <submittedName>
        <fullName evidence="3">Thioesterase family protein</fullName>
    </submittedName>
</protein>
<dbReference type="Pfam" id="PF20789">
    <property type="entry name" value="4HBT_3C"/>
    <property type="match status" value="1"/>
</dbReference>
<name>A0A2S0MMB8_9RHOB</name>
<feature type="domain" description="Acyl-CoA thioesterase-like C-terminal" evidence="2">
    <location>
        <begin position="131"/>
        <end position="269"/>
    </location>
</feature>
<reference evidence="4" key="1">
    <citation type="submission" date="2018-03" db="EMBL/GenBank/DDBJ databases">
        <title>Genomic analysis of the strain SH-1 isolated from shrimp intestine.</title>
        <authorList>
            <person name="Kim Y.-S."/>
            <person name="Kim S.-E."/>
            <person name="Kim K.-H."/>
        </authorList>
    </citation>
    <scope>NUCLEOTIDE SEQUENCE [LARGE SCALE GENOMIC DNA]</scope>
    <source>
        <strain evidence="4">SH-1</strain>
    </source>
</reference>
<dbReference type="RefSeq" id="WP_106471281.1">
    <property type="nucleotide sequence ID" value="NZ_CP027665.1"/>
</dbReference>